<accession>A0A6N6M361</accession>
<dbReference type="Proteomes" id="UP000435357">
    <property type="component" value="Unassembled WGS sequence"/>
</dbReference>
<comment type="caution">
    <text evidence="3">The sequence shown here is derived from an EMBL/GenBank/DDBJ whole genome shotgun (WGS) entry which is preliminary data.</text>
</comment>
<keyword evidence="1" id="KW-0520">NAD</keyword>
<proteinExistence type="predicted"/>
<organism evidence="3 4">
    <name type="scientific">Salibacter halophilus</name>
    <dbReference type="NCBI Taxonomy" id="1803916"/>
    <lineage>
        <taxon>Bacteria</taxon>
        <taxon>Pseudomonadati</taxon>
        <taxon>Bacteroidota</taxon>
        <taxon>Flavobacteriia</taxon>
        <taxon>Flavobacteriales</taxon>
        <taxon>Salibacteraceae</taxon>
        <taxon>Salibacter</taxon>
    </lineage>
</organism>
<feature type="domain" description="NAD-dependent epimerase/dehydratase" evidence="2">
    <location>
        <begin position="10"/>
        <end position="268"/>
    </location>
</feature>
<reference evidence="3 4" key="1">
    <citation type="submission" date="2019-09" db="EMBL/GenBank/DDBJ databases">
        <title>Genomes of Cryomorphaceae.</title>
        <authorList>
            <person name="Bowman J.P."/>
        </authorList>
    </citation>
    <scope>NUCLEOTIDE SEQUENCE [LARGE SCALE GENOMIC DNA]</scope>
    <source>
        <strain evidence="3 4">KCTC 52047</strain>
    </source>
</reference>
<evidence type="ECO:0000313" key="4">
    <source>
        <dbReference type="Proteomes" id="UP000435357"/>
    </source>
</evidence>
<evidence type="ECO:0000256" key="1">
    <source>
        <dbReference type="ARBA" id="ARBA00023027"/>
    </source>
</evidence>
<evidence type="ECO:0000259" key="2">
    <source>
        <dbReference type="Pfam" id="PF01370"/>
    </source>
</evidence>
<gene>
    <name evidence="3" type="ORF">F3059_10695</name>
</gene>
<dbReference type="EMBL" id="WACR01000008">
    <property type="protein sequence ID" value="KAB1063526.1"/>
    <property type="molecule type" value="Genomic_DNA"/>
</dbReference>
<dbReference type="SUPFAM" id="SSF51735">
    <property type="entry name" value="NAD(P)-binding Rossmann-fold domains"/>
    <property type="match status" value="1"/>
</dbReference>
<protein>
    <submittedName>
        <fullName evidence="3">NAD-dependent epimerase/dehydratase family protein</fullName>
    </submittedName>
</protein>
<name>A0A6N6M361_9FLAO</name>
<dbReference type="PANTHER" id="PTHR43574">
    <property type="entry name" value="EPIMERASE-RELATED"/>
    <property type="match status" value="1"/>
</dbReference>
<sequence>MDSSIKYHKVLVTGSAGFIGMHTAIRLAKEGYDVVGIDNLNTYYSVDLKLARLREQGIATNRIEYNKMLSGNSGIRFMQLDLADAHLLEELFEKEQFDYVVHLAAQAGVRYSIENPHAYIDANVKGFMDILEGCQKNDVKHLIYASSSSVYGMNKKVPFEESDQTEQQVSLYAATKKANEAMAHSYACVHGLHVTGLRFFTVYGPYGRPDMAIFKFTDRIMNNEPIDVYNNGDLSRDFTYIDDIVEGVFKLIPKRPETDIPYSIFNIGRGEPVQLDAFIKAIEKAIGKEAKRNNLPMQPGDVKQTWASTSKLKDWIGYKAKEDMEVGVAKFVEWYKRKISL</sequence>
<dbReference type="InterPro" id="IPR036291">
    <property type="entry name" value="NAD(P)-bd_dom_sf"/>
</dbReference>
<evidence type="ECO:0000313" key="3">
    <source>
        <dbReference type="EMBL" id="KAB1063526.1"/>
    </source>
</evidence>
<dbReference type="Pfam" id="PF01370">
    <property type="entry name" value="Epimerase"/>
    <property type="match status" value="1"/>
</dbReference>
<dbReference type="OrthoDB" id="9801785at2"/>
<dbReference type="RefSeq" id="WP_151169065.1">
    <property type="nucleotide sequence ID" value="NZ_WACR01000008.1"/>
</dbReference>
<dbReference type="AlphaFoldDB" id="A0A6N6M361"/>
<dbReference type="InterPro" id="IPR001509">
    <property type="entry name" value="Epimerase_deHydtase"/>
</dbReference>
<dbReference type="PRINTS" id="PR01713">
    <property type="entry name" value="NUCEPIMERASE"/>
</dbReference>
<keyword evidence="4" id="KW-1185">Reference proteome</keyword>
<dbReference type="Gene3D" id="3.40.50.720">
    <property type="entry name" value="NAD(P)-binding Rossmann-like Domain"/>
    <property type="match status" value="1"/>
</dbReference>